<reference evidence="2 3" key="1">
    <citation type="journal article" date="2010" name="Nature">
        <title>Perigord black truffle genome uncovers evolutionary origins and mechanisms of symbiosis.</title>
        <authorList>
            <person name="Martin F."/>
            <person name="Kohler A."/>
            <person name="Murat C."/>
            <person name="Balestrini R."/>
            <person name="Coutinho P.M."/>
            <person name="Jaillon O."/>
            <person name="Montanini B."/>
            <person name="Morin E."/>
            <person name="Noel B."/>
            <person name="Percudani R."/>
            <person name="Porcel B."/>
            <person name="Rubini A."/>
            <person name="Amicucci A."/>
            <person name="Amselem J."/>
            <person name="Anthouard V."/>
            <person name="Arcioni S."/>
            <person name="Artiguenave F."/>
            <person name="Aury J.M."/>
            <person name="Ballario P."/>
            <person name="Bolchi A."/>
            <person name="Brenna A."/>
            <person name="Brun A."/>
            <person name="Buee M."/>
            <person name="Cantarel B."/>
            <person name="Chevalier G."/>
            <person name="Couloux A."/>
            <person name="Da Silva C."/>
            <person name="Denoeud F."/>
            <person name="Duplessis S."/>
            <person name="Ghignone S."/>
            <person name="Hilselberger B."/>
            <person name="Iotti M."/>
            <person name="Marcais B."/>
            <person name="Mello A."/>
            <person name="Miranda M."/>
            <person name="Pacioni G."/>
            <person name="Quesneville H."/>
            <person name="Riccioni C."/>
            <person name="Ruotolo R."/>
            <person name="Splivallo R."/>
            <person name="Stocchi V."/>
            <person name="Tisserant E."/>
            <person name="Viscomi A.R."/>
            <person name="Zambonelli A."/>
            <person name="Zampieri E."/>
            <person name="Henrissat B."/>
            <person name="Lebrun M.H."/>
            <person name="Paolocci F."/>
            <person name="Bonfante P."/>
            <person name="Ottonello S."/>
            <person name="Wincker P."/>
        </authorList>
    </citation>
    <scope>NUCLEOTIDE SEQUENCE [LARGE SCALE GENOMIC DNA]</scope>
    <source>
        <strain evidence="2 3">Mel28</strain>
    </source>
</reference>
<proteinExistence type="predicted"/>
<dbReference type="RefSeq" id="XP_002837267.1">
    <property type="nucleotide sequence ID" value="XM_002837221.1"/>
</dbReference>
<dbReference type="InParanoid" id="D5GAA4"/>
<evidence type="ECO:0000313" key="2">
    <source>
        <dbReference type="EMBL" id="CAZ81458.1"/>
    </source>
</evidence>
<evidence type="ECO:0000313" key="3">
    <source>
        <dbReference type="Proteomes" id="UP000006911"/>
    </source>
</evidence>
<dbReference type="EMBL" id="FN430075">
    <property type="protein sequence ID" value="CAZ81458.1"/>
    <property type="molecule type" value="Genomic_DNA"/>
</dbReference>
<sequence>MISSFGHGIPLFVTDPVLVWLRLYRYCTRVLVLTRCDNVKAAFGRLLKGLPHYPTVSDITDWNDRTQTYLSTVLYEYSYTIIQLPGVRGQPSLPHKKKADRELAYRTEMSRPQQPTTHSVRVEEPSAGLKAKNLASHLLNARLHQLVRGILLVRREKKGEESSRVTAREGCHFESGIPHPPPFHHLIKGLWRTPGGKSKRDACTANTERKKNLKKRNYAPAPQPPCHHHPYLTMHPVSTQCVRVK</sequence>
<dbReference type="HOGENOM" id="CLU_1134251_0_0_1"/>
<dbReference type="AlphaFoldDB" id="D5GAA4"/>
<evidence type="ECO:0000256" key="1">
    <source>
        <dbReference type="SAM" id="MobiDB-lite"/>
    </source>
</evidence>
<feature type="region of interest" description="Disordered" evidence="1">
    <location>
        <begin position="194"/>
        <end position="231"/>
    </location>
</feature>
<protein>
    <submittedName>
        <fullName evidence="2">(Perigord truffle) hypothetical protein</fullName>
    </submittedName>
</protein>
<organism evidence="2 3">
    <name type="scientific">Tuber melanosporum (strain Mel28)</name>
    <name type="common">Perigord black truffle</name>
    <dbReference type="NCBI Taxonomy" id="656061"/>
    <lineage>
        <taxon>Eukaryota</taxon>
        <taxon>Fungi</taxon>
        <taxon>Dikarya</taxon>
        <taxon>Ascomycota</taxon>
        <taxon>Pezizomycotina</taxon>
        <taxon>Pezizomycetes</taxon>
        <taxon>Pezizales</taxon>
        <taxon>Tuberaceae</taxon>
        <taxon>Tuber</taxon>
    </lineage>
</organism>
<name>D5GAA4_TUBMM</name>
<accession>D5GAA4</accession>
<feature type="compositionally biased region" description="Basic and acidic residues" evidence="1">
    <location>
        <begin position="198"/>
        <end position="210"/>
    </location>
</feature>
<dbReference type="Proteomes" id="UP000006911">
    <property type="component" value="Unassembled WGS sequence"/>
</dbReference>
<dbReference type="KEGG" id="tml:GSTUM_00005202001"/>
<dbReference type="GeneID" id="9185740"/>
<keyword evidence="3" id="KW-1185">Reference proteome</keyword>
<gene>
    <name evidence="2" type="ORF">GSTUM_00005202001</name>
</gene>